<keyword evidence="3 5" id="KW-0378">Hydrolase</keyword>
<evidence type="ECO:0000259" key="8">
    <source>
        <dbReference type="Pfam" id="PF13742"/>
    </source>
</evidence>
<evidence type="ECO:0000256" key="2">
    <source>
        <dbReference type="ARBA" id="ARBA00022722"/>
    </source>
</evidence>
<gene>
    <name evidence="5 9" type="primary">xseA</name>
    <name evidence="9" type="ORF">O0R46_03995</name>
</gene>
<protein>
    <recommendedName>
        <fullName evidence="5">Exodeoxyribonuclease 7 large subunit</fullName>
        <ecNumber evidence="5">3.1.11.6</ecNumber>
    </recommendedName>
    <alternativeName>
        <fullName evidence="5">Exodeoxyribonuclease VII large subunit</fullName>
        <shortName evidence="5">Exonuclease VII large subunit</shortName>
    </alternativeName>
</protein>
<feature type="domain" description="Exonuclease VII large subunit C-terminal" evidence="7">
    <location>
        <begin position="123"/>
        <end position="414"/>
    </location>
</feature>
<reference evidence="9" key="1">
    <citation type="submission" date="2022-12" db="EMBL/GenBank/DDBJ databases">
        <title>Peptostreptococcus.</title>
        <authorList>
            <person name="Lee S.H."/>
        </authorList>
    </citation>
    <scope>NUCLEOTIDE SEQUENCE</scope>
    <source>
        <strain evidence="9">CBA3647</strain>
    </source>
</reference>
<dbReference type="Pfam" id="PF02601">
    <property type="entry name" value="Exonuc_VII_L"/>
    <property type="match status" value="1"/>
</dbReference>
<dbReference type="CDD" id="cd04489">
    <property type="entry name" value="ExoVII_LU_OBF"/>
    <property type="match status" value="1"/>
</dbReference>
<accession>A0ABY7JUN8</accession>
<evidence type="ECO:0000256" key="1">
    <source>
        <dbReference type="ARBA" id="ARBA00022490"/>
    </source>
</evidence>
<dbReference type="RefSeq" id="WP_269312292.1">
    <property type="nucleotide sequence ID" value="NZ_CP114052.1"/>
</dbReference>
<evidence type="ECO:0000259" key="7">
    <source>
        <dbReference type="Pfam" id="PF02601"/>
    </source>
</evidence>
<proteinExistence type="inferred from homology"/>
<comment type="catalytic activity">
    <reaction evidence="5 6">
        <text>Exonucleolytic cleavage in either 5'- to 3'- or 3'- to 5'-direction to yield nucleoside 5'-phosphates.</text>
        <dbReference type="EC" id="3.1.11.6"/>
    </reaction>
</comment>
<keyword evidence="10" id="KW-1185">Reference proteome</keyword>
<comment type="subunit">
    <text evidence="5">Heterooligomer composed of large and small subunits.</text>
</comment>
<evidence type="ECO:0000256" key="5">
    <source>
        <dbReference type="HAMAP-Rule" id="MF_00378"/>
    </source>
</evidence>
<comment type="subcellular location">
    <subcellularLocation>
        <location evidence="5 6">Cytoplasm</location>
    </subcellularLocation>
</comment>
<dbReference type="InterPro" id="IPR020579">
    <property type="entry name" value="Exonuc_VII_lsu_C"/>
</dbReference>
<dbReference type="NCBIfam" id="TIGR00237">
    <property type="entry name" value="xseA"/>
    <property type="match status" value="1"/>
</dbReference>
<keyword evidence="4 5" id="KW-0269">Exonuclease</keyword>
<dbReference type="InterPro" id="IPR003753">
    <property type="entry name" value="Exonuc_VII_L"/>
</dbReference>
<dbReference type="EC" id="3.1.11.6" evidence="5"/>
<keyword evidence="2 5" id="KW-0540">Nuclease</keyword>
<evidence type="ECO:0000256" key="3">
    <source>
        <dbReference type="ARBA" id="ARBA00022801"/>
    </source>
</evidence>
<comment type="function">
    <text evidence="5">Bidirectionally degrades single-stranded DNA into large acid-insoluble oligonucleotides, which are then degraded further into small acid-soluble oligonucleotides.</text>
</comment>
<evidence type="ECO:0000256" key="4">
    <source>
        <dbReference type="ARBA" id="ARBA00022839"/>
    </source>
</evidence>
<dbReference type="PANTHER" id="PTHR30008">
    <property type="entry name" value="EXODEOXYRIBONUCLEASE 7 LARGE SUBUNIT"/>
    <property type="match status" value="1"/>
</dbReference>
<name>A0ABY7JUN8_9FIRM</name>
<dbReference type="Pfam" id="PF13742">
    <property type="entry name" value="tRNA_anti_2"/>
    <property type="match status" value="1"/>
</dbReference>
<sequence length="422" mass="48152">MKIRPLEVWELNNYMKKLLNDDPILSNVKVSGEISNLKVHSSGNVYLSLKDEKTKVNCVILKRYYDKDIKLENGQKIIASGSINVYERDGAYQLYINKIEVEGMGNLYIEFLKLKAKLEKEGLFSHSHKKQIPKFPQNIGVITSPTGAVIRDIINVITRRYPKVNIKLYPVLVQGQNSAKSLIEALEFMDKREEIDTIIIGRGGGSLEELWSFNDEELARKIFECNKPVISAVGHETDFTICDFVSDMRAPTPSAAAEIATPDIKTLINKQNILMQRISNNVSQKAKYERQLLKSSINSISSKIEKNIIFERQLLKTNIKNISNHIERYEIYERNIDLDKIKEKLTNNIDMFIKLNKEKINLIAMGLGNLNPFSVMDRGYSVAEKNGRTIQTISDVEKNDLIDIVLKDGNLNCKVIDKIKRS</sequence>
<feature type="domain" description="OB-fold nucleic acid binding" evidence="8">
    <location>
        <begin position="7"/>
        <end position="100"/>
    </location>
</feature>
<keyword evidence="1 5" id="KW-0963">Cytoplasm</keyword>
<dbReference type="Proteomes" id="UP001164187">
    <property type="component" value="Chromosome"/>
</dbReference>
<evidence type="ECO:0000313" key="10">
    <source>
        <dbReference type="Proteomes" id="UP001164187"/>
    </source>
</evidence>
<dbReference type="EMBL" id="CP114052">
    <property type="protein sequence ID" value="WAW15617.1"/>
    <property type="molecule type" value="Genomic_DNA"/>
</dbReference>
<evidence type="ECO:0000256" key="6">
    <source>
        <dbReference type="RuleBase" id="RU004355"/>
    </source>
</evidence>
<comment type="similarity">
    <text evidence="5 6">Belongs to the XseA family.</text>
</comment>
<evidence type="ECO:0000313" key="9">
    <source>
        <dbReference type="EMBL" id="WAW15617.1"/>
    </source>
</evidence>
<dbReference type="HAMAP" id="MF_00378">
    <property type="entry name" value="Exonuc_7_L"/>
    <property type="match status" value="1"/>
</dbReference>
<dbReference type="PANTHER" id="PTHR30008:SF0">
    <property type="entry name" value="EXODEOXYRIBONUCLEASE 7 LARGE SUBUNIT"/>
    <property type="match status" value="1"/>
</dbReference>
<organism evidence="9 10">
    <name type="scientific">Peptostreptococcus equinus</name>
    <dbReference type="NCBI Taxonomy" id="3003601"/>
    <lineage>
        <taxon>Bacteria</taxon>
        <taxon>Bacillati</taxon>
        <taxon>Bacillota</taxon>
        <taxon>Clostridia</taxon>
        <taxon>Peptostreptococcales</taxon>
        <taxon>Peptostreptococcaceae</taxon>
        <taxon>Peptostreptococcus</taxon>
    </lineage>
</organism>
<dbReference type="InterPro" id="IPR025824">
    <property type="entry name" value="OB-fold_nuc-bd_dom"/>
</dbReference>
<dbReference type="GO" id="GO:0008855">
    <property type="term" value="F:exodeoxyribonuclease VII activity"/>
    <property type="evidence" value="ECO:0007669"/>
    <property type="project" value="UniProtKB-EC"/>
</dbReference>